<evidence type="ECO:0000313" key="2">
    <source>
        <dbReference type="Proteomes" id="UP001469553"/>
    </source>
</evidence>
<keyword evidence="2" id="KW-1185">Reference proteome</keyword>
<gene>
    <name evidence="1" type="ORF">AMECASPLE_039631</name>
</gene>
<organism evidence="1 2">
    <name type="scientific">Ameca splendens</name>
    <dbReference type="NCBI Taxonomy" id="208324"/>
    <lineage>
        <taxon>Eukaryota</taxon>
        <taxon>Metazoa</taxon>
        <taxon>Chordata</taxon>
        <taxon>Craniata</taxon>
        <taxon>Vertebrata</taxon>
        <taxon>Euteleostomi</taxon>
        <taxon>Actinopterygii</taxon>
        <taxon>Neopterygii</taxon>
        <taxon>Teleostei</taxon>
        <taxon>Neoteleostei</taxon>
        <taxon>Acanthomorphata</taxon>
        <taxon>Ovalentaria</taxon>
        <taxon>Atherinomorphae</taxon>
        <taxon>Cyprinodontiformes</taxon>
        <taxon>Goodeidae</taxon>
        <taxon>Ameca</taxon>
    </lineage>
</organism>
<dbReference type="Proteomes" id="UP001469553">
    <property type="component" value="Unassembled WGS sequence"/>
</dbReference>
<accession>A0ABV0XXJ0</accession>
<sequence length="81" mass="8772">MVSQGCLRISSRYLMAVRLPLASTWRTMRPSKEMPPVKEVVCVFPCDGLAICPGCTLPLAHRLLEIGTSSPVTHYGISGGK</sequence>
<evidence type="ECO:0000313" key="1">
    <source>
        <dbReference type="EMBL" id="MEQ2286181.1"/>
    </source>
</evidence>
<reference evidence="1 2" key="1">
    <citation type="submission" date="2021-06" db="EMBL/GenBank/DDBJ databases">
        <authorList>
            <person name="Palmer J.M."/>
        </authorList>
    </citation>
    <scope>NUCLEOTIDE SEQUENCE [LARGE SCALE GENOMIC DNA]</scope>
    <source>
        <strain evidence="1 2">AS_MEX2019</strain>
        <tissue evidence="1">Muscle</tissue>
    </source>
</reference>
<dbReference type="EMBL" id="JAHRIP010018079">
    <property type="protein sequence ID" value="MEQ2286181.1"/>
    <property type="molecule type" value="Genomic_DNA"/>
</dbReference>
<proteinExistence type="predicted"/>
<evidence type="ECO:0008006" key="3">
    <source>
        <dbReference type="Google" id="ProtNLM"/>
    </source>
</evidence>
<comment type="caution">
    <text evidence="1">The sequence shown here is derived from an EMBL/GenBank/DDBJ whole genome shotgun (WGS) entry which is preliminary data.</text>
</comment>
<name>A0ABV0XXJ0_9TELE</name>
<protein>
    <recommendedName>
        <fullName evidence="3">Secreted protein</fullName>
    </recommendedName>
</protein>